<feature type="region of interest" description="Disordered" evidence="1">
    <location>
        <begin position="397"/>
        <end position="486"/>
    </location>
</feature>
<feature type="compositionally biased region" description="Basic and acidic residues" evidence="1">
    <location>
        <begin position="454"/>
        <end position="476"/>
    </location>
</feature>
<feature type="region of interest" description="Disordered" evidence="1">
    <location>
        <begin position="584"/>
        <end position="628"/>
    </location>
</feature>
<feature type="compositionally biased region" description="Basic and acidic residues" evidence="1">
    <location>
        <begin position="398"/>
        <end position="447"/>
    </location>
</feature>
<dbReference type="RefSeq" id="XP_033239913.1">
    <property type="nucleotide sequence ID" value="XM_033384022.1"/>
</dbReference>
<accession>A0A6I8W947</accession>
<organism evidence="4 5">
    <name type="scientific">Drosophila pseudoobscura pseudoobscura</name>
    <name type="common">Fruit fly</name>
    <dbReference type="NCBI Taxonomy" id="46245"/>
    <lineage>
        <taxon>Eukaryota</taxon>
        <taxon>Metazoa</taxon>
        <taxon>Ecdysozoa</taxon>
        <taxon>Arthropoda</taxon>
        <taxon>Hexapoda</taxon>
        <taxon>Insecta</taxon>
        <taxon>Pterygota</taxon>
        <taxon>Neoptera</taxon>
        <taxon>Endopterygota</taxon>
        <taxon>Diptera</taxon>
        <taxon>Brachycera</taxon>
        <taxon>Muscomorpha</taxon>
        <taxon>Ephydroidea</taxon>
        <taxon>Drosophilidae</taxon>
        <taxon>Drosophila</taxon>
        <taxon>Sophophora</taxon>
    </lineage>
</organism>
<feature type="chain" id="PRO_5026307956" evidence="2">
    <location>
        <begin position="25"/>
        <end position="834"/>
    </location>
</feature>
<proteinExistence type="predicted"/>
<dbReference type="PROSITE" id="PS50940">
    <property type="entry name" value="CHIT_BIND_II"/>
    <property type="match status" value="1"/>
</dbReference>
<feature type="region of interest" description="Disordered" evidence="1">
    <location>
        <begin position="733"/>
        <end position="770"/>
    </location>
</feature>
<gene>
    <name evidence="5" type="primary">LOC4812582</name>
</gene>
<evidence type="ECO:0000256" key="1">
    <source>
        <dbReference type="SAM" id="MobiDB-lite"/>
    </source>
</evidence>
<dbReference type="Pfam" id="PF01607">
    <property type="entry name" value="CBM_14"/>
    <property type="match status" value="1"/>
</dbReference>
<feature type="signal peptide" evidence="2">
    <location>
        <begin position="1"/>
        <end position="24"/>
    </location>
</feature>
<evidence type="ECO:0000313" key="4">
    <source>
        <dbReference type="Proteomes" id="UP000001819"/>
    </source>
</evidence>
<feature type="compositionally biased region" description="Acidic residues" evidence="1">
    <location>
        <begin position="188"/>
        <end position="197"/>
    </location>
</feature>
<protein>
    <submittedName>
        <fullName evidence="5">Neurofilament heavy polypeptide</fullName>
    </submittedName>
</protein>
<feature type="region of interest" description="Disordered" evidence="1">
    <location>
        <begin position="660"/>
        <end position="694"/>
    </location>
</feature>
<name>A0A6I8W947_DROPS</name>
<feature type="region of interest" description="Disordered" evidence="1">
    <location>
        <begin position="170"/>
        <end position="276"/>
    </location>
</feature>
<keyword evidence="4" id="KW-1185">Reference proteome</keyword>
<dbReference type="GO" id="GO:0008061">
    <property type="term" value="F:chitin binding"/>
    <property type="evidence" value="ECO:0007669"/>
    <property type="project" value="InterPro"/>
</dbReference>
<dbReference type="GO" id="GO:0005576">
    <property type="term" value="C:extracellular region"/>
    <property type="evidence" value="ECO:0007669"/>
    <property type="project" value="InterPro"/>
</dbReference>
<feature type="compositionally biased region" description="Low complexity" evidence="1">
    <location>
        <begin position="663"/>
        <end position="686"/>
    </location>
</feature>
<feature type="compositionally biased region" description="Acidic residues" evidence="1">
    <location>
        <begin position="758"/>
        <end position="768"/>
    </location>
</feature>
<feature type="compositionally biased region" description="Basic and acidic residues" evidence="1">
    <location>
        <begin position="596"/>
        <end position="611"/>
    </location>
</feature>
<reference evidence="5" key="1">
    <citation type="submission" date="2025-08" db="UniProtKB">
        <authorList>
            <consortium name="RefSeq"/>
        </authorList>
    </citation>
    <scope>IDENTIFICATION</scope>
    <source>
        <strain evidence="5">MV-25-SWS-2005</strain>
        <tissue evidence="5">Whole body</tissue>
    </source>
</reference>
<dbReference type="InterPro" id="IPR036508">
    <property type="entry name" value="Chitin-bd_dom_sf"/>
</dbReference>
<dbReference type="PANTHER" id="PTHR22933">
    <property type="entry name" value="FI18007P1-RELATED"/>
    <property type="match status" value="1"/>
</dbReference>
<evidence type="ECO:0000313" key="5">
    <source>
        <dbReference type="RefSeq" id="XP_033239913.1"/>
    </source>
</evidence>
<feature type="domain" description="Chitin-binding type-2" evidence="3">
    <location>
        <begin position="93"/>
        <end position="161"/>
    </location>
</feature>
<evidence type="ECO:0000256" key="2">
    <source>
        <dbReference type="SAM" id="SignalP"/>
    </source>
</evidence>
<dbReference type="SUPFAM" id="SSF57625">
    <property type="entry name" value="Invertebrate chitin-binding proteins"/>
    <property type="match status" value="1"/>
</dbReference>
<feature type="region of interest" description="Disordered" evidence="1">
    <location>
        <begin position="28"/>
        <end position="56"/>
    </location>
</feature>
<dbReference type="KEGG" id="dpo:4812582"/>
<feature type="compositionally biased region" description="Low complexity" evidence="1">
    <location>
        <begin position="805"/>
        <end position="816"/>
    </location>
</feature>
<dbReference type="Proteomes" id="UP000001819">
    <property type="component" value="Chromosome X"/>
</dbReference>
<keyword evidence="2" id="KW-0732">Signal</keyword>
<feature type="region of interest" description="Disordered" evidence="1">
    <location>
        <begin position="798"/>
        <end position="834"/>
    </location>
</feature>
<evidence type="ECO:0000259" key="3">
    <source>
        <dbReference type="PROSITE" id="PS50940"/>
    </source>
</evidence>
<dbReference type="AlphaFoldDB" id="A0A6I8W947"/>
<sequence length="834" mass="91892">MQIVWKTVWKTVCVVLCLTATCSAGPLTGHQKRKNPAREDKAPATATPPTSAEVQEIPNETETESAVAAAATPLGTLTLPSNATSIRADITDNFSCANKTYGYYADVENDCQIFHVCLPVTYADGRENTFRWSFICPEDTIFSQESFTCMRREDMTIECEDSARYYELNGNFGGAPVQEEEKQQEQVAEPEEEEEEPAPATSFVEPEPKPVVAQPSRPVKVQAKPKPKPNRRKPQPQAQLQLQSQAQPQPQRKTPVPVAPEPQRFTMRPHKPQPLAAAPVRNELFAGIRKRPAIFNKPTTTPRPVEELLETEPVVTEAPVLQLSEPQPTVQLQTMFEEAAEEVPEPEPEPEVQASEPAVAIAEPEEAPIKLEIATGLEEVKPIEAIEEIPAVIVESLEGEKPQDAEQKPLVEEIKPAAVEEEKEEKERPADDEEKEKPAAEEVKEVPAIEEDKEVPAAEEEKAVPAKVEEIQEGNRNKPAITETDEEILSSIEALETARPADAPESIAASPEMHEHSPLVEEILLDNKETQESLGGFKPVDPAMAAEAEQLITDFLNTLKKSEEKPETELATAAMDMAETLGQELDTKQSPDVSVEEAKLPEPEIVDKNASIEEQLPEESALQKSPPKIMTDSPIIQIMQYNHLPMDYQIPVQVVPLGEEEVQPQAPEAVPEEATAAAPEEAGPQTVEEAPAAYMPSISIDDIVELVKERLDQTPKNQEQMAPMELVVTPGAAAPLALIQSPKPEQEEALEQEKASESEPEQASEQEQEMILPIYKRVSMAEPAMTKVQTLPVTVSKVETETAKESQSQAESQSQSLGKMDARKRRFLFRADAS</sequence>
<dbReference type="InterPro" id="IPR052976">
    <property type="entry name" value="Scoloptoxin-like"/>
</dbReference>
<feature type="compositionally biased region" description="Low complexity" evidence="1">
    <location>
        <begin position="235"/>
        <end position="251"/>
    </location>
</feature>
<dbReference type="InterPro" id="IPR002557">
    <property type="entry name" value="Chitin-bd_dom"/>
</dbReference>
<dbReference type="PANTHER" id="PTHR22933:SF43">
    <property type="entry name" value="LP10131P"/>
    <property type="match status" value="1"/>
</dbReference>
<dbReference type="InParanoid" id="A0A6I8W947"/>
<feature type="compositionally biased region" description="Basic residues" evidence="1">
    <location>
        <begin position="223"/>
        <end position="234"/>
    </location>
</feature>